<dbReference type="RefSeq" id="XP_066713056.1">
    <property type="nucleotide sequence ID" value="XM_066863946.1"/>
</dbReference>
<keyword evidence="3" id="KW-1185">Reference proteome</keyword>
<dbReference type="GeneID" id="92097009"/>
<organism evidence="2 3">
    <name type="scientific">Apiospora phragmitis</name>
    <dbReference type="NCBI Taxonomy" id="2905665"/>
    <lineage>
        <taxon>Eukaryota</taxon>
        <taxon>Fungi</taxon>
        <taxon>Dikarya</taxon>
        <taxon>Ascomycota</taxon>
        <taxon>Pezizomycotina</taxon>
        <taxon>Sordariomycetes</taxon>
        <taxon>Xylariomycetidae</taxon>
        <taxon>Amphisphaeriales</taxon>
        <taxon>Apiosporaceae</taxon>
        <taxon>Apiospora</taxon>
    </lineage>
</organism>
<keyword evidence="1" id="KW-0472">Membrane</keyword>
<keyword evidence="1" id="KW-1133">Transmembrane helix</keyword>
<reference evidence="2 3" key="1">
    <citation type="submission" date="2023-01" db="EMBL/GenBank/DDBJ databases">
        <title>Analysis of 21 Apiospora genomes using comparative genomics revels a genus with tremendous synthesis potential of carbohydrate active enzymes and secondary metabolites.</title>
        <authorList>
            <person name="Sorensen T."/>
        </authorList>
    </citation>
    <scope>NUCLEOTIDE SEQUENCE [LARGE SCALE GENOMIC DNA]</scope>
    <source>
        <strain evidence="2 3">CBS 135458</strain>
    </source>
</reference>
<keyword evidence="1" id="KW-0812">Transmembrane</keyword>
<evidence type="ECO:0000313" key="3">
    <source>
        <dbReference type="Proteomes" id="UP001480595"/>
    </source>
</evidence>
<evidence type="ECO:0000256" key="1">
    <source>
        <dbReference type="SAM" id="Phobius"/>
    </source>
</evidence>
<name>A0ABR1TW40_9PEZI</name>
<accession>A0ABR1TW40</accession>
<dbReference type="Proteomes" id="UP001480595">
    <property type="component" value="Unassembled WGS sequence"/>
</dbReference>
<feature type="transmembrane region" description="Helical" evidence="1">
    <location>
        <begin position="25"/>
        <end position="46"/>
    </location>
</feature>
<dbReference type="EMBL" id="JAQQWL010000011">
    <property type="protein sequence ID" value="KAK8050807.1"/>
    <property type="molecule type" value="Genomic_DNA"/>
</dbReference>
<protein>
    <submittedName>
        <fullName evidence="2">Beta-ketoacyl synthase</fullName>
    </submittedName>
</protein>
<sequence>MSLILKYALISQSDLNIQAEVGTKMLAFMWIAVGFMFVSFVIHSAIDYSRLNGRTGGIANQSTEAQAAAIRAAYLNAGISNLNDTQYL</sequence>
<gene>
    <name evidence="2" type="ORF">PG994_012537</name>
</gene>
<comment type="caution">
    <text evidence="2">The sequence shown here is derived from an EMBL/GenBank/DDBJ whole genome shotgun (WGS) entry which is preliminary data.</text>
</comment>
<proteinExistence type="predicted"/>
<evidence type="ECO:0000313" key="2">
    <source>
        <dbReference type="EMBL" id="KAK8050807.1"/>
    </source>
</evidence>